<feature type="compositionally biased region" description="Basic and acidic residues" evidence="7">
    <location>
        <begin position="32"/>
        <end position="53"/>
    </location>
</feature>
<comment type="similarity">
    <text evidence="2">Belongs to the bZIP family.</text>
</comment>
<feature type="region of interest" description="Disordered" evidence="7">
    <location>
        <begin position="1"/>
        <end position="62"/>
    </location>
</feature>
<evidence type="ECO:0000256" key="3">
    <source>
        <dbReference type="ARBA" id="ARBA00023015"/>
    </source>
</evidence>
<feature type="compositionally biased region" description="Polar residues" evidence="7">
    <location>
        <begin position="1"/>
        <end position="10"/>
    </location>
</feature>
<dbReference type="PROSITE" id="PS50217">
    <property type="entry name" value="BZIP"/>
    <property type="match status" value="1"/>
</dbReference>
<dbReference type="OrthoDB" id="295274at2759"/>
<dbReference type="Proteomes" id="UP000193218">
    <property type="component" value="Unassembled WGS sequence"/>
</dbReference>
<dbReference type="Pfam" id="PF00170">
    <property type="entry name" value="bZIP_1"/>
    <property type="match status" value="1"/>
</dbReference>
<evidence type="ECO:0000256" key="6">
    <source>
        <dbReference type="ARBA" id="ARBA00023242"/>
    </source>
</evidence>
<keyword evidence="10" id="KW-1185">Reference proteome</keyword>
<dbReference type="Gene3D" id="1.20.5.170">
    <property type="match status" value="1"/>
</dbReference>
<dbReference type="PANTHER" id="PTHR47416">
    <property type="entry name" value="BASIC-LEUCINE ZIPPER TRANSCRIPTION FACTOR F-RELATED"/>
    <property type="match status" value="1"/>
</dbReference>
<dbReference type="GO" id="GO:0005634">
    <property type="term" value="C:nucleus"/>
    <property type="evidence" value="ECO:0007669"/>
    <property type="project" value="UniProtKB-SubCell"/>
</dbReference>
<organism evidence="9 10">
    <name type="scientific">Kockovaella imperatae</name>
    <dbReference type="NCBI Taxonomy" id="4999"/>
    <lineage>
        <taxon>Eukaryota</taxon>
        <taxon>Fungi</taxon>
        <taxon>Dikarya</taxon>
        <taxon>Basidiomycota</taxon>
        <taxon>Agaricomycotina</taxon>
        <taxon>Tremellomycetes</taxon>
        <taxon>Tremellales</taxon>
        <taxon>Cuniculitremaceae</taxon>
        <taxon>Kockovaella</taxon>
    </lineage>
</organism>
<reference evidence="9 10" key="1">
    <citation type="submission" date="2017-03" db="EMBL/GenBank/DDBJ databases">
        <title>Widespread Adenine N6-methylation of Active Genes in Fungi.</title>
        <authorList>
            <consortium name="DOE Joint Genome Institute"/>
            <person name="Mondo S.J."/>
            <person name="Dannebaum R.O."/>
            <person name="Kuo R.C."/>
            <person name="Louie K.B."/>
            <person name="Bewick A.J."/>
            <person name="Labutti K."/>
            <person name="Haridas S."/>
            <person name="Kuo A."/>
            <person name="Salamov A."/>
            <person name="Ahrendt S.R."/>
            <person name="Lau R."/>
            <person name="Bowen B.P."/>
            <person name="Lipzen A."/>
            <person name="Sullivan W."/>
            <person name="Andreopoulos W.B."/>
            <person name="Clum A."/>
            <person name="Lindquist E."/>
            <person name="Daum C."/>
            <person name="Northen T.R."/>
            <person name="Ramamoorthy G."/>
            <person name="Schmitz R.J."/>
            <person name="Gryganskyi A."/>
            <person name="Culley D."/>
            <person name="Magnuson J."/>
            <person name="James T.Y."/>
            <person name="O'Malley M.A."/>
            <person name="Stajich J.E."/>
            <person name="Spatafora J.W."/>
            <person name="Visel A."/>
            <person name="Grigoriev I.V."/>
        </authorList>
    </citation>
    <scope>NUCLEOTIDE SEQUENCE [LARGE SCALE GENOMIC DNA]</scope>
    <source>
        <strain evidence="9 10">NRRL Y-17943</strain>
    </source>
</reference>
<dbReference type="STRING" id="4999.A0A1Y1U8T9"/>
<dbReference type="SUPFAM" id="SSF57959">
    <property type="entry name" value="Leucine zipper domain"/>
    <property type="match status" value="1"/>
</dbReference>
<keyword evidence="6" id="KW-0539">Nucleus</keyword>
<sequence length="258" mass="28502">MSSIASSSKLFTPKRSRDEESPSDVEDIPMDDAARAKQARKDARTIRNRESAQRSRNQRKAHMSYLETRVAELEAENKALRGSTREPSPTLTTVSFSDTVNLASVAPPPRDLDIKPTIEELPTLSSLQAENASLRERIALLENLVKQVVAVSNLGGLDKPADVTVSPSLAPAIPLVIPSSTDLTCHPAAMATSDSLALQRVRPRSPWTHMTLDRLDMVARLFVAVARRNPTWGDKCSPGTMRRAKCRSRRMVRNGIRR</sequence>
<comment type="subcellular location">
    <subcellularLocation>
        <location evidence="1">Nucleus</location>
    </subcellularLocation>
</comment>
<accession>A0A1Y1U8T9</accession>
<dbReference type="GO" id="GO:0003677">
    <property type="term" value="F:DNA binding"/>
    <property type="evidence" value="ECO:0007669"/>
    <property type="project" value="UniProtKB-KW"/>
</dbReference>
<evidence type="ECO:0000256" key="7">
    <source>
        <dbReference type="SAM" id="MobiDB-lite"/>
    </source>
</evidence>
<dbReference type="EMBL" id="NBSH01000014">
    <property type="protein sequence ID" value="ORX34432.1"/>
    <property type="molecule type" value="Genomic_DNA"/>
</dbReference>
<dbReference type="GeneID" id="33558655"/>
<dbReference type="RefSeq" id="XP_021868695.1">
    <property type="nucleotide sequence ID" value="XM_022016846.1"/>
</dbReference>
<evidence type="ECO:0000256" key="1">
    <source>
        <dbReference type="ARBA" id="ARBA00004123"/>
    </source>
</evidence>
<feature type="compositionally biased region" description="Acidic residues" evidence="7">
    <location>
        <begin position="21"/>
        <end position="30"/>
    </location>
</feature>
<dbReference type="AlphaFoldDB" id="A0A1Y1U8T9"/>
<evidence type="ECO:0000256" key="5">
    <source>
        <dbReference type="ARBA" id="ARBA00023163"/>
    </source>
</evidence>
<keyword evidence="5" id="KW-0804">Transcription</keyword>
<name>A0A1Y1U8T9_9TREE</name>
<evidence type="ECO:0000256" key="2">
    <source>
        <dbReference type="ARBA" id="ARBA00007163"/>
    </source>
</evidence>
<dbReference type="CDD" id="cd14812">
    <property type="entry name" value="bZIP_u3"/>
    <property type="match status" value="1"/>
</dbReference>
<evidence type="ECO:0000259" key="8">
    <source>
        <dbReference type="PROSITE" id="PS50217"/>
    </source>
</evidence>
<dbReference type="GO" id="GO:0003700">
    <property type="term" value="F:DNA-binding transcription factor activity"/>
    <property type="evidence" value="ECO:0007669"/>
    <property type="project" value="InterPro"/>
</dbReference>
<evidence type="ECO:0000313" key="9">
    <source>
        <dbReference type="EMBL" id="ORX34432.1"/>
    </source>
</evidence>
<evidence type="ECO:0000256" key="4">
    <source>
        <dbReference type="ARBA" id="ARBA00023125"/>
    </source>
</evidence>
<feature type="domain" description="BZIP" evidence="8">
    <location>
        <begin position="38"/>
        <end position="81"/>
    </location>
</feature>
<dbReference type="SMART" id="SM00338">
    <property type="entry name" value="BRLZ"/>
    <property type="match status" value="1"/>
</dbReference>
<comment type="caution">
    <text evidence="9">The sequence shown here is derived from an EMBL/GenBank/DDBJ whole genome shotgun (WGS) entry which is preliminary data.</text>
</comment>
<proteinExistence type="inferred from homology"/>
<keyword evidence="4" id="KW-0238">DNA-binding</keyword>
<dbReference type="InParanoid" id="A0A1Y1U8T9"/>
<protein>
    <recommendedName>
        <fullName evidence="8">BZIP domain-containing protein</fullName>
    </recommendedName>
</protein>
<dbReference type="InterPro" id="IPR046347">
    <property type="entry name" value="bZIP_sf"/>
</dbReference>
<dbReference type="InterPro" id="IPR004827">
    <property type="entry name" value="bZIP"/>
</dbReference>
<evidence type="ECO:0000313" key="10">
    <source>
        <dbReference type="Proteomes" id="UP000193218"/>
    </source>
</evidence>
<gene>
    <name evidence="9" type="ORF">BD324DRAFT_635899</name>
</gene>
<keyword evidence="3" id="KW-0805">Transcription regulation</keyword>
<dbReference type="PANTHER" id="PTHR47416:SF8">
    <property type="entry name" value="BASIC-LEUCINE ZIPPER TRANSCRIPTION FACTOR E-RELATED"/>
    <property type="match status" value="1"/>
</dbReference>